<keyword evidence="1" id="KW-0479">Metal-binding</keyword>
<dbReference type="OrthoDB" id="10017393at2759"/>
<evidence type="ECO:0000313" key="3">
    <source>
        <dbReference type="EMBL" id="EME30917.1"/>
    </source>
</evidence>
<dbReference type="Proteomes" id="UP000030680">
    <property type="component" value="Unassembled WGS sequence"/>
</dbReference>
<dbReference type="AlphaFoldDB" id="M2XL90"/>
<feature type="domain" description="RING-type" evidence="2">
    <location>
        <begin position="44"/>
        <end position="81"/>
    </location>
</feature>
<evidence type="ECO:0000256" key="1">
    <source>
        <dbReference type="PROSITE-ProRule" id="PRU00175"/>
    </source>
</evidence>
<dbReference type="GO" id="GO:0008270">
    <property type="term" value="F:zinc ion binding"/>
    <property type="evidence" value="ECO:0007669"/>
    <property type="project" value="UniProtKB-KW"/>
</dbReference>
<dbReference type="GeneID" id="17089610"/>
<keyword evidence="1" id="KW-0863">Zinc-finger</keyword>
<dbReference type="Gene3D" id="3.30.40.10">
    <property type="entry name" value="Zinc/RING finger domain, C3HC4 (zinc finger)"/>
    <property type="match status" value="1"/>
</dbReference>
<reference evidence="4" key="1">
    <citation type="journal article" date="2013" name="Science">
        <title>Gene transfer from bacteria and archaea facilitated evolution of an extremophilic eukaryote.</title>
        <authorList>
            <person name="Schonknecht G."/>
            <person name="Chen W.H."/>
            <person name="Ternes C.M."/>
            <person name="Barbier G.G."/>
            <person name="Shrestha R.P."/>
            <person name="Stanke M."/>
            <person name="Brautigam A."/>
            <person name="Baker B.J."/>
            <person name="Banfield J.F."/>
            <person name="Garavito R.M."/>
            <person name="Carr K."/>
            <person name="Wilkerson C."/>
            <person name="Rensing S.A."/>
            <person name="Gagneul D."/>
            <person name="Dickenson N.E."/>
            <person name="Oesterhelt C."/>
            <person name="Lercher M.J."/>
            <person name="Weber A.P."/>
        </authorList>
    </citation>
    <scope>NUCLEOTIDE SEQUENCE [LARGE SCALE GENOMIC DNA]</scope>
    <source>
        <strain evidence="4">074W</strain>
    </source>
</reference>
<dbReference type="KEGG" id="gsl:Gasu_16860"/>
<dbReference type="InterPro" id="IPR001841">
    <property type="entry name" value="Znf_RING"/>
</dbReference>
<accession>M2XL90</accession>
<keyword evidence="1" id="KW-0862">Zinc</keyword>
<sequence>MLPLANNTVKQVERLGGSSFVPEGEGFEAKESNVIPAVEDFTLCVACMEEVANVLFIPCEHSVICERCLCMLDNLLCPCCREQVLFFNLLPVKSKVVEDCTLNVPNMEWWTCDETSQVNNDKVSEYLEKNGAGKLFDGVLSPSASTLQFIGPFEGQECGWFCPCCENYHSREQIENSLMYPMEKLVQQRIEHERNIVKKTLQVWVCGSSFQVNERLIEVLSDIFPVDGAYVHNMTIVNNINNNNRTVGKEAVHVISKSLRKLPLLELSSRYKVANKEDHCPILNYEKPPVNICFQCGKYSPNCRFEGNSICFRNVRTWELFRYAKRKDSWYSPDLLLYCCYNDSEQSFYDILGLKRRLRDRYGFVCKELLVLLENSGLEGGKSCTSPEHFKDVFWQREQSSLTISSICKLLKEYEPEHTDLLDVSYVNLTDNPNYFRPLLKTIVRRAKVQRKQQNRSRSWISSHNTAASTVVSGDRNRNMGHSIASNGCRCM</sequence>
<dbReference type="Gramene" id="EME30917">
    <property type="protein sequence ID" value="EME30917"/>
    <property type="gene ID" value="Gasu_16860"/>
</dbReference>
<protein>
    <recommendedName>
        <fullName evidence="2">RING-type domain-containing protein</fullName>
    </recommendedName>
</protein>
<name>M2XL90_GALSU</name>
<proteinExistence type="predicted"/>
<keyword evidence="4" id="KW-1185">Reference proteome</keyword>
<dbReference type="EMBL" id="KB454495">
    <property type="protein sequence ID" value="EME30917.1"/>
    <property type="molecule type" value="Genomic_DNA"/>
</dbReference>
<dbReference type="SUPFAM" id="SSF57850">
    <property type="entry name" value="RING/U-box"/>
    <property type="match status" value="1"/>
</dbReference>
<dbReference type="PROSITE" id="PS50089">
    <property type="entry name" value="ZF_RING_2"/>
    <property type="match status" value="1"/>
</dbReference>
<dbReference type="Pfam" id="PF13920">
    <property type="entry name" value="zf-C3HC4_3"/>
    <property type="match status" value="1"/>
</dbReference>
<dbReference type="InterPro" id="IPR013083">
    <property type="entry name" value="Znf_RING/FYVE/PHD"/>
</dbReference>
<organism evidence="3 4">
    <name type="scientific">Galdieria sulphuraria</name>
    <name type="common">Red alga</name>
    <dbReference type="NCBI Taxonomy" id="130081"/>
    <lineage>
        <taxon>Eukaryota</taxon>
        <taxon>Rhodophyta</taxon>
        <taxon>Bangiophyceae</taxon>
        <taxon>Galdieriales</taxon>
        <taxon>Galdieriaceae</taxon>
        <taxon>Galdieria</taxon>
    </lineage>
</organism>
<evidence type="ECO:0000259" key="2">
    <source>
        <dbReference type="PROSITE" id="PS50089"/>
    </source>
</evidence>
<evidence type="ECO:0000313" key="4">
    <source>
        <dbReference type="Proteomes" id="UP000030680"/>
    </source>
</evidence>
<gene>
    <name evidence="3" type="ORF">Gasu_16860</name>
</gene>
<dbReference type="RefSeq" id="XP_005707437.1">
    <property type="nucleotide sequence ID" value="XM_005707380.1"/>
</dbReference>